<evidence type="ECO:0000313" key="4">
    <source>
        <dbReference type="EMBL" id="KAL0166171.1"/>
    </source>
</evidence>
<accession>A0ABD0NYR0</accession>
<dbReference type="PANTHER" id="PTHR24255">
    <property type="entry name" value="COMPLEMENT COMPONENT 1, S SUBCOMPONENT-RELATED"/>
    <property type="match status" value="1"/>
</dbReference>
<evidence type="ECO:0000313" key="5">
    <source>
        <dbReference type="Proteomes" id="UP001529510"/>
    </source>
</evidence>
<keyword evidence="5" id="KW-1185">Reference proteome</keyword>
<dbReference type="PANTHER" id="PTHR24255:SF39">
    <property type="entry name" value="CUB AND SUSHI MULTIPLE DOMAINS 2"/>
    <property type="match status" value="1"/>
</dbReference>
<proteinExistence type="predicted"/>
<comment type="caution">
    <text evidence="2">Lacks conserved residue(s) required for the propagation of feature annotation.</text>
</comment>
<dbReference type="AlphaFoldDB" id="A0ABD0NYR0"/>
<dbReference type="Gene3D" id="2.60.120.290">
    <property type="entry name" value="Spermadhesin, CUB domain"/>
    <property type="match status" value="1"/>
</dbReference>
<comment type="caution">
    <text evidence="4">The sequence shown here is derived from an EMBL/GenBank/DDBJ whole genome shotgun (WGS) entry which is preliminary data.</text>
</comment>
<feature type="domain" description="CUB" evidence="3">
    <location>
        <begin position="1"/>
        <end position="62"/>
    </location>
</feature>
<feature type="non-terminal residue" evidence="4">
    <location>
        <position position="62"/>
    </location>
</feature>
<dbReference type="EMBL" id="JAMKFB020000019">
    <property type="protein sequence ID" value="KAL0166171.1"/>
    <property type="molecule type" value="Genomic_DNA"/>
</dbReference>
<dbReference type="CDD" id="cd00041">
    <property type="entry name" value="CUB"/>
    <property type="match status" value="1"/>
</dbReference>
<evidence type="ECO:0000256" key="1">
    <source>
        <dbReference type="ARBA" id="ARBA00023157"/>
    </source>
</evidence>
<dbReference type="InterPro" id="IPR000859">
    <property type="entry name" value="CUB_dom"/>
</dbReference>
<reference evidence="4 5" key="1">
    <citation type="submission" date="2024-05" db="EMBL/GenBank/DDBJ databases">
        <title>Genome sequencing and assembly of Indian major carp, Cirrhinus mrigala (Hamilton, 1822).</title>
        <authorList>
            <person name="Mohindra V."/>
            <person name="Chowdhury L.M."/>
            <person name="Lal K."/>
            <person name="Jena J.K."/>
        </authorList>
    </citation>
    <scope>NUCLEOTIDE SEQUENCE [LARGE SCALE GENOMIC DNA]</scope>
    <source>
        <strain evidence="4">CM1030</strain>
        <tissue evidence="4">Blood</tissue>
    </source>
</reference>
<name>A0ABD0NYR0_CIRMR</name>
<feature type="non-terminal residue" evidence="4">
    <location>
        <position position="1"/>
    </location>
</feature>
<evidence type="ECO:0000259" key="3">
    <source>
        <dbReference type="PROSITE" id="PS01180"/>
    </source>
</evidence>
<protein>
    <recommendedName>
        <fullName evidence="3">CUB domain-containing protein</fullName>
    </recommendedName>
</protein>
<dbReference type="PROSITE" id="PS01180">
    <property type="entry name" value="CUB"/>
    <property type="match status" value="1"/>
</dbReference>
<evidence type="ECO:0000256" key="2">
    <source>
        <dbReference type="PROSITE-ProRule" id="PRU00059"/>
    </source>
</evidence>
<gene>
    <name evidence="4" type="ORF">M9458_038015</name>
</gene>
<keyword evidence="1" id="KW-1015">Disulfide bond</keyword>
<dbReference type="Proteomes" id="UP001529510">
    <property type="component" value="Unassembled WGS sequence"/>
</dbReference>
<dbReference type="SUPFAM" id="SSF49854">
    <property type="entry name" value="Spermadhesin, CUB domain"/>
    <property type="match status" value="1"/>
</dbReference>
<organism evidence="4 5">
    <name type="scientific">Cirrhinus mrigala</name>
    <name type="common">Mrigala</name>
    <dbReference type="NCBI Taxonomy" id="683832"/>
    <lineage>
        <taxon>Eukaryota</taxon>
        <taxon>Metazoa</taxon>
        <taxon>Chordata</taxon>
        <taxon>Craniata</taxon>
        <taxon>Vertebrata</taxon>
        <taxon>Euteleostomi</taxon>
        <taxon>Actinopterygii</taxon>
        <taxon>Neopterygii</taxon>
        <taxon>Teleostei</taxon>
        <taxon>Ostariophysi</taxon>
        <taxon>Cypriniformes</taxon>
        <taxon>Cyprinidae</taxon>
        <taxon>Labeoninae</taxon>
        <taxon>Labeonini</taxon>
        <taxon>Cirrhinus</taxon>
    </lineage>
</organism>
<dbReference type="Pfam" id="PF00431">
    <property type="entry name" value="CUB"/>
    <property type="match status" value="1"/>
</dbReference>
<sequence>FRTEVNYDVLEVRDGRYPSSPLIGSYQGTQVPQFLISTSNFLYLVFTTDKSHSDIGFRIRYE</sequence>
<dbReference type="InterPro" id="IPR035914">
    <property type="entry name" value="Sperma_CUB_dom_sf"/>
</dbReference>